<dbReference type="EMBL" id="JBBKZV010000015">
    <property type="protein sequence ID" value="MEJ8824597.1"/>
    <property type="molecule type" value="Genomic_DNA"/>
</dbReference>
<comment type="function">
    <text evidence="10">Catalyzes the phosphorylation of the position 2 hydroxy group of 4-diphosphocytidyl-2C-methyl-D-erythritol.</text>
</comment>
<dbReference type="InterPro" id="IPR004424">
    <property type="entry name" value="IspE"/>
</dbReference>
<dbReference type="Gene3D" id="3.30.70.890">
    <property type="entry name" value="GHMP kinase, C-terminal domain"/>
    <property type="match status" value="1"/>
</dbReference>
<reference evidence="13 14" key="1">
    <citation type="submission" date="2024-03" db="EMBL/GenBank/DDBJ databases">
        <title>Novel species of the genus Variovorax.</title>
        <authorList>
            <person name="Liu Q."/>
            <person name="Xin Y.-H."/>
        </authorList>
    </citation>
    <scope>NUCLEOTIDE SEQUENCE [LARGE SCALE GENOMIC DNA]</scope>
    <source>
        <strain evidence="13 14">KACC 18501</strain>
    </source>
</reference>
<dbReference type="InterPro" id="IPR036554">
    <property type="entry name" value="GHMP_kinase_C_sf"/>
</dbReference>
<keyword evidence="7 10" id="KW-0067">ATP-binding</keyword>
<comment type="pathway">
    <text evidence="10">Isoprenoid biosynthesis; isopentenyl diphosphate biosynthesis via DXP pathway; isopentenyl diphosphate from 1-deoxy-D-xylulose 5-phosphate: step 3/6.</text>
</comment>
<dbReference type="Proteomes" id="UP001363010">
    <property type="component" value="Unassembled WGS sequence"/>
</dbReference>
<feature type="domain" description="GHMP kinase N-terminal" evidence="11">
    <location>
        <begin position="67"/>
        <end position="143"/>
    </location>
</feature>
<sequence length="289" mass="30822">MKALYDLPAPAKLNLFLHITGRRDDGYHLLQSVFMLIDWCDTLHIERRDDGGLSREDLTTPLPADDLVLRAARALQVFAGPGQGAHIGIAKQVPAQAGMGGGSSDAATCLLALNRLWGLDLPLARLEQIGLALGADVPFFLRGHNAWVEGIGEKITPVDLSPGRFCVVKPPQGIDTRDIFAAPDLERATPSAIIAGFAAKHGSNEIDKFEFGHNDLQPVAQRLCPAVTQAIEWLGSRGLKGRMTGSGSAVFAAMPQKADLPVAPEGWSVRQCGNMAVHPLAGWASSDIS</sequence>
<feature type="binding site" evidence="10">
    <location>
        <begin position="94"/>
        <end position="104"/>
    </location>
    <ligand>
        <name>ATP</name>
        <dbReference type="ChEBI" id="CHEBI:30616"/>
    </ligand>
</feature>
<gene>
    <name evidence="10 13" type="primary">ispE</name>
    <name evidence="13" type="ORF">WKW80_21595</name>
</gene>
<evidence type="ECO:0000256" key="2">
    <source>
        <dbReference type="ARBA" id="ARBA00012052"/>
    </source>
</evidence>
<evidence type="ECO:0000256" key="10">
    <source>
        <dbReference type="HAMAP-Rule" id="MF_00061"/>
    </source>
</evidence>
<evidence type="ECO:0000259" key="12">
    <source>
        <dbReference type="Pfam" id="PF08544"/>
    </source>
</evidence>
<dbReference type="GO" id="GO:0050515">
    <property type="term" value="F:4-(cytidine 5'-diphospho)-2-C-methyl-D-erythritol kinase activity"/>
    <property type="evidence" value="ECO:0007669"/>
    <property type="project" value="UniProtKB-EC"/>
</dbReference>
<evidence type="ECO:0000256" key="4">
    <source>
        <dbReference type="ARBA" id="ARBA00022679"/>
    </source>
</evidence>
<keyword evidence="8 10" id="KW-0414">Isoprene biosynthesis</keyword>
<dbReference type="PANTHER" id="PTHR43527:SF2">
    <property type="entry name" value="4-DIPHOSPHOCYTIDYL-2-C-METHYL-D-ERYTHRITOL KINASE, CHLOROPLASTIC"/>
    <property type="match status" value="1"/>
</dbReference>
<dbReference type="SUPFAM" id="SSF55060">
    <property type="entry name" value="GHMP Kinase, C-terminal domain"/>
    <property type="match status" value="1"/>
</dbReference>
<accession>A0ABU8W3G3</accession>
<dbReference type="InterPro" id="IPR006204">
    <property type="entry name" value="GHMP_kinase_N_dom"/>
</dbReference>
<evidence type="ECO:0000256" key="3">
    <source>
        <dbReference type="ARBA" id="ARBA00017473"/>
    </source>
</evidence>
<evidence type="ECO:0000256" key="7">
    <source>
        <dbReference type="ARBA" id="ARBA00022840"/>
    </source>
</evidence>
<proteinExistence type="inferred from homology"/>
<dbReference type="PANTHER" id="PTHR43527">
    <property type="entry name" value="4-DIPHOSPHOCYTIDYL-2-C-METHYL-D-ERYTHRITOL KINASE, CHLOROPLASTIC"/>
    <property type="match status" value="1"/>
</dbReference>
<evidence type="ECO:0000256" key="9">
    <source>
        <dbReference type="ARBA" id="ARBA00032554"/>
    </source>
</evidence>
<evidence type="ECO:0000313" key="13">
    <source>
        <dbReference type="EMBL" id="MEJ8824597.1"/>
    </source>
</evidence>
<name>A0ABU8W3G3_9BURK</name>
<dbReference type="Pfam" id="PF08544">
    <property type="entry name" value="GHMP_kinases_C"/>
    <property type="match status" value="1"/>
</dbReference>
<keyword evidence="5 10" id="KW-0547">Nucleotide-binding</keyword>
<dbReference type="RefSeq" id="WP_340365620.1">
    <property type="nucleotide sequence ID" value="NZ_JBBKZV010000015.1"/>
</dbReference>
<dbReference type="PIRSF" id="PIRSF010376">
    <property type="entry name" value="IspE"/>
    <property type="match status" value="1"/>
</dbReference>
<evidence type="ECO:0000256" key="5">
    <source>
        <dbReference type="ARBA" id="ARBA00022741"/>
    </source>
</evidence>
<comment type="similarity">
    <text evidence="1 10">Belongs to the GHMP kinase family. IspE subfamily.</text>
</comment>
<feature type="domain" description="GHMP kinase C-terminal" evidence="12">
    <location>
        <begin position="209"/>
        <end position="259"/>
    </location>
</feature>
<evidence type="ECO:0000256" key="1">
    <source>
        <dbReference type="ARBA" id="ARBA00009684"/>
    </source>
</evidence>
<comment type="caution">
    <text evidence="13">The sequence shown here is derived from an EMBL/GenBank/DDBJ whole genome shotgun (WGS) entry which is preliminary data.</text>
</comment>
<dbReference type="InterPro" id="IPR014721">
    <property type="entry name" value="Ribsml_uS5_D2-typ_fold_subgr"/>
</dbReference>
<dbReference type="HAMAP" id="MF_00061">
    <property type="entry name" value="IspE"/>
    <property type="match status" value="1"/>
</dbReference>
<evidence type="ECO:0000256" key="8">
    <source>
        <dbReference type="ARBA" id="ARBA00023229"/>
    </source>
</evidence>
<keyword evidence="6 10" id="KW-0418">Kinase</keyword>
<dbReference type="Pfam" id="PF00288">
    <property type="entry name" value="GHMP_kinases_N"/>
    <property type="match status" value="1"/>
</dbReference>
<dbReference type="InterPro" id="IPR013750">
    <property type="entry name" value="GHMP_kinase_C_dom"/>
</dbReference>
<organism evidence="13 14">
    <name type="scientific">Variovorax humicola</name>
    <dbReference type="NCBI Taxonomy" id="1769758"/>
    <lineage>
        <taxon>Bacteria</taxon>
        <taxon>Pseudomonadati</taxon>
        <taxon>Pseudomonadota</taxon>
        <taxon>Betaproteobacteria</taxon>
        <taxon>Burkholderiales</taxon>
        <taxon>Comamonadaceae</taxon>
        <taxon>Variovorax</taxon>
    </lineage>
</organism>
<dbReference type="InterPro" id="IPR020568">
    <property type="entry name" value="Ribosomal_Su5_D2-typ_SF"/>
</dbReference>
<dbReference type="EC" id="2.7.1.148" evidence="2 10"/>
<dbReference type="Gene3D" id="3.30.230.10">
    <property type="match status" value="1"/>
</dbReference>
<evidence type="ECO:0000313" key="14">
    <source>
        <dbReference type="Proteomes" id="UP001363010"/>
    </source>
</evidence>
<feature type="active site" evidence="10">
    <location>
        <position position="12"/>
    </location>
</feature>
<keyword evidence="14" id="KW-1185">Reference proteome</keyword>
<dbReference type="NCBIfam" id="TIGR00154">
    <property type="entry name" value="ispE"/>
    <property type="match status" value="1"/>
</dbReference>
<evidence type="ECO:0000256" key="6">
    <source>
        <dbReference type="ARBA" id="ARBA00022777"/>
    </source>
</evidence>
<feature type="active site" evidence="10">
    <location>
        <position position="136"/>
    </location>
</feature>
<comment type="catalytic activity">
    <reaction evidence="10">
        <text>4-CDP-2-C-methyl-D-erythritol + ATP = 4-CDP-2-C-methyl-D-erythritol 2-phosphate + ADP + H(+)</text>
        <dbReference type="Rhea" id="RHEA:18437"/>
        <dbReference type="ChEBI" id="CHEBI:15378"/>
        <dbReference type="ChEBI" id="CHEBI:30616"/>
        <dbReference type="ChEBI" id="CHEBI:57823"/>
        <dbReference type="ChEBI" id="CHEBI:57919"/>
        <dbReference type="ChEBI" id="CHEBI:456216"/>
        <dbReference type="EC" id="2.7.1.148"/>
    </reaction>
</comment>
<dbReference type="SUPFAM" id="SSF54211">
    <property type="entry name" value="Ribosomal protein S5 domain 2-like"/>
    <property type="match status" value="1"/>
</dbReference>
<protein>
    <recommendedName>
        <fullName evidence="3 10">4-diphosphocytidyl-2-C-methyl-D-erythritol kinase</fullName>
        <shortName evidence="10">CMK</shortName>
        <ecNumber evidence="2 10">2.7.1.148</ecNumber>
    </recommendedName>
    <alternativeName>
        <fullName evidence="9 10">4-(cytidine-5'-diphospho)-2-C-methyl-D-erythritol kinase</fullName>
    </alternativeName>
</protein>
<keyword evidence="4 10" id="KW-0808">Transferase</keyword>
<evidence type="ECO:0000259" key="11">
    <source>
        <dbReference type="Pfam" id="PF00288"/>
    </source>
</evidence>